<accession>A0A7W6IC52</accession>
<evidence type="ECO:0000313" key="2">
    <source>
        <dbReference type="Proteomes" id="UP000519439"/>
    </source>
</evidence>
<dbReference type="RefSeq" id="WP_027314480.1">
    <property type="nucleotide sequence ID" value="NZ_JACIDC010000001.1"/>
</dbReference>
<evidence type="ECO:0000313" key="1">
    <source>
        <dbReference type="EMBL" id="MBB4038738.1"/>
    </source>
</evidence>
<proteinExistence type="predicted"/>
<dbReference type="EMBL" id="JACIDC010000001">
    <property type="protein sequence ID" value="MBB4038738.1"/>
    <property type="molecule type" value="Genomic_DNA"/>
</dbReference>
<name>A0A7W6IC52_9HYPH</name>
<sequence length="146" mass="16325">MGSDASAYSLPPSIDSELARLQLYWKDLIRGENSMPFSDDINLSEIPELESRILLMQAFENPERFRFEQVGERIGSHYDVPLKGLFADEIRQHGPLEDFVRQCSATVARSAPTYVRSGAGYERILLPTWGEGHVQLLLGAVARTSG</sequence>
<protein>
    <recommendedName>
        <fullName evidence="3">PAS domain-containing protein</fullName>
    </recommendedName>
</protein>
<organism evidence="1 2">
    <name type="scientific">Microvirga flocculans</name>
    <dbReference type="NCBI Taxonomy" id="217168"/>
    <lineage>
        <taxon>Bacteria</taxon>
        <taxon>Pseudomonadati</taxon>
        <taxon>Pseudomonadota</taxon>
        <taxon>Alphaproteobacteria</taxon>
        <taxon>Hyphomicrobiales</taxon>
        <taxon>Methylobacteriaceae</taxon>
        <taxon>Microvirga</taxon>
    </lineage>
</organism>
<dbReference type="AlphaFoldDB" id="A0A7W6IC52"/>
<dbReference type="Proteomes" id="UP000519439">
    <property type="component" value="Unassembled WGS sequence"/>
</dbReference>
<keyword evidence="2" id="KW-1185">Reference proteome</keyword>
<reference evidence="1 2" key="1">
    <citation type="submission" date="2020-08" db="EMBL/GenBank/DDBJ databases">
        <title>Genomic Encyclopedia of Type Strains, Phase IV (KMG-IV): sequencing the most valuable type-strain genomes for metagenomic binning, comparative biology and taxonomic classification.</title>
        <authorList>
            <person name="Goeker M."/>
        </authorList>
    </citation>
    <scope>NUCLEOTIDE SEQUENCE [LARGE SCALE GENOMIC DNA]</scope>
    <source>
        <strain evidence="1 2">DSM 15743</strain>
    </source>
</reference>
<comment type="caution">
    <text evidence="1">The sequence shown here is derived from an EMBL/GenBank/DDBJ whole genome shotgun (WGS) entry which is preliminary data.</text>
</comment>
<gene>
    <name evidence="1" type="ORF">GGR34_000367</name>
</gene>
<evidence type="ECO:0008006" key="3">
    <source>
        <dbReference type="Google" id="ProtNLM"/>
    </source>
</evidence>